<sequence>MSQIPECDFLPRTEAEALTLPPGYHLVSISDDIDDQARIDESRWESVSYHHFVDAGFDEEVLAIYGSDFEKHYVDYFLWAKAEDLRARLAELAGVRANLIINCHAGRSRSAAVAMYMQRHHGYLLRRPTPDANLCVYRMLAMDRELMTAYQTATSKEGPKPRRGLREWLGW</sequence>
<geneLocation type="plasmid" evidence="1 2">
    <name>pVIM-24-ZDHY414</name>
</geneLocation>
<protein>
    <recommendedName>
        <fullName evidence="3">Dual specificity protein phosphatase</fullName>
    </recommendedName>
</protein>
<dbReference type="InterPro" id="IPR029021">
    <property type="entry name" value="Prot-tyrosine_phosphatase-like"/>
</dbReference>
<organism evidence="1 2">
    <name type="scientific">Pseudomonas fulva</name>
    <dbReference type="NCBI Taxonomy" id="47880"/>
    <lineage>
        <taxon>Bacteria</taxon>
        <taxon>Pseudomonadati</taxon>
        <taxon>Pseudomonadota</taxon>
        <taxon>Gammaproteobacteria</taxon>
        <taxon>Pseudomonadales</taxon>
        <taxon>Pseudomonadaceae</taxon>
        <taxon>Pseudomonas</taxon>
    </lineage>
</organism>
<dbReference type="AlphaFoldDB" id="A0A7S9LCD7"/>
<keyword evidence="1" id="KW-0614">Plasmid</keyword>
<dbReference type="EMBL" id="CP064948">
    <property type="protein sequence ID" value="QPH51627.1"/>
    <property type="molecule type" value="Genomic_DNA"/>
</dbReference>
<accession>A0A7S9LCD7</accession>
<evidence type="ECO:0008006" key="3">
    <source>
        <dbReference type="Google" id="ProtNLM"/>
    </source>
</evidence>
<dbReference type="Proteomes" id="UP000594430">
    <property type="component" value="Plasmid pVIM-24-ZDHY414"/>
</dbReference>
<evidence type="ECO:0000313" key="1">
    <source>
        <dbReference type="EMBL" id="QPH51627.1"/>
    </source>
</evidence>
<proteinExistence type="predicted"/>
<dbReference type="RefSeq" id="WP_196110768.1">
    <property type="nucleotide sequence ID" value="NZ_CP064945.1"/>
</dbReference>
<reference evidence="1 2" key="1">
    <citation type="submission" date="2020-11" db="EMBL/GenBank/DDBJ databases">
        <title>Pseudomonas fulva producing VIM-24.</title>
        <authorList>
            <person name="Liu S."/>
        </authorList>
    </citation>
    <scope>NUCLEOTIDE SEQUENCE [LARGE SCALE GENOMIC DNA]</scope>
    <source>
        <strain evidence="1 2">ZDHY414</strain>
        <plasmid evidence="1 2">pVIM-24-ZDHY414</plasmid>
    </source>
</reference>
<dbReference type="SUPFAM" id="SSF52799">
    <property type="entry name" value="(Phosphotyrosine protein) phosphatases II"/>
    <property type="match status" value="1"/>
</dbReference>
<gene>
    <name evidence="1" type="ORF">IZU98_25475</name>
</gene>
<name>A0A7S9LCD7_9PSED</name>
<evidence type="ECO:0000313" key="2">
    <source>
        <dbReference type="Proteomes" id="UP000594430"/>
    </source>
</evidence>